<dbReference type="Gene3D" id="3.30.40.10">
    <property type="entry name" value="Zinc/RING finger domain, C3HC4 (zinc finger)"/>
    <property type="match status" value="1"/>
</dbReference>
<dbReference type="SMART" id="SM00184">
    <property type="entry name" value="RING"/>
    <property type="match status" value="2"/>
</dbReference>
<evidence type="ECO:0000256" key="2">
    <source>
        <dbReference type="ARBA" id="ARBA00022833"/>
    </source>
</evidence>
<reference evidence="6" key="1">
    <citation type="submission" date="2023-10" db="EMBL/GenBank/DDBJ databases">
        <title>Genome assembly of Pristionchus species.</title>
        <authorList>
            <person name="Yoshida K."/>
            <person name="Sommer R.J."/>
        </authorList>
    </citation>
    <scope>NUCLEOTIDE SEQUENCE</scope>
    <source>
        <strain evidence="6">RS5133</strain>
    </source>
</reference>
<dbReference type="SUPFAM" id="SSF57850">
    <property type="entry name" value="RING/U-box"/>
    <property type="match status" value="1"/>
</dbReference>
<keyword evidence="2" id="KW-0862">Zinc</keyword>
<evidence type="ECO:0000256" key="4">
    <source>
        <dbReference type="SAM" id="MobiDB-lite"/>
    </source>
</evidence>
<feature type="compositionally biased region" description="Pro residues" evidence="4">
    <location>
        <begin position="130"/>
        <end position="144"/>
    </location>
</feature>
<keyword evidence="7" id="KW-1185">Reference proteome</keyword>
<sequence length="607" mass="67246">SVMSSDAPPPTLGSNQPKSPAKRQSLPEKAYAVSPPKQQRLSGARELFALSAQRGRTRGTSPSQRRRTLSEKEQRKAHIKSTVPFFAHTPNFVAPLYPEDTSIGSAPSTSQARRVPPSPAVPAAVAAARTPPPSAAATLTPPPAAAAADGRQQRRGRRSSTANSATSARSKSATVAISLRTSLRHTGPNRWRSEERAAEGCLLPTNIVPPKAYTPPLRSTGGGFARVGWVEPADVVQMTNTWECAQPHCPYPTLGARKDVNLPIFVLNCGHFMCSLCLDELKRTTKGRAMYPCGSPKSRQVPSERCGAKHSVEDLGRLPMAVHTMELRNALQQRGILCSECGKTYSSRKTQEHFHSREAMFVCTHKDCSSAMVLENKVIEYDIHSNRKHAIKTPASDLFQRGHELTRLCFLCSKKSDIHSSHEKVPISDVKGLNATFRQNMDKKIPTVNRAPWHLSTLPPYIMYPLLENYVSCRRCGLVYHNDSTHFPVMLNCSHVVCNRCENEMFESEAPDAANCPFCWKKHMARGEVPRKIADLQFAASRDKYKQCSDCAWSYPEEYLQTHQLGPSQICLLIFCMNCIGGEKSRNHKHQTDIVRTAKVSSKEVLV</sequence>
<evidence type="ECO:0000313" key="7">
    <source>
        <dbReference type="Proteomes" id="UP001432322"/>
    </source>
</evidence>
<dbReference type="Proteomes" id="UP001432322">
    <property type="component" value="Unassembled WGS sequence"/>
</dbReference>
<evidence type="ECO:0000256" key="3">
    <source>
        <dbReference type="PROSITE-ProRule" id="PRU00175"/>
    </source>
</evidence>
<accession>A0AAV5V7Y6</accession>
<feature type="compositionally biased region" description="Low complexity" evidence="4">
    <location>
        <begin position="159"/>
        <end position="176"/>
    </location>
</feature>
<evidence type="ECO:0000256" key="1">
    <source>
        <dbReference type="ARBA" id="ARBA00022771"/>
    </source>
</evidence>
<organism evidence="6 7">
    <name type="scientific">Pristionchus fissidentatus</name>
    <dbReference type="NCBI Taxonomy" id="1538716"/>
    <lineage>
        <taxon>Eukaryota</taxon>
        <taxon>Metazoa</taxon>
        <taxon>Ecdysozoa</taxon>
        <taxon>Nematoda</taxon>
        <taxon>Chromadorea</taxon>
        <taxon>Rhabditida</taxon>
        <taxon>Rhabditina</taxon>
        <taxon>Diplogasteromorpha</taxon>
        <taxon>Diplogasteroidea</taxon>
        <taxon>Neodiplogasteridae</taxon>
        <taxon>Pristionchus</taxon>
    </lineage>
</organism>
<dbReference type="AlphaFoldDB" id="A0AAV5V7Y6"/>
<protein>
    <recommendedName>
        <fullName evidence="5">RING-type domain-containing protein</fullName>
    </recommendedName>
</protein>
<evidence type="ECO:0000259" key="5">
    <source>
        <dbReference type="PROSITE" id="PS50089"/>
    </source>
</evidence>
<dbReference type="InterPro" id="IPR013083">
    <property type="entry name" value="Znf_RING/FYVE/PHD"/>
</dbReference>
<name>A0AAV5V7Y6_9BILA</name>
<dbReference type="PROSITE" id="PS50089">
    <property type="entry name" value="ZF_RING_2"/>
    <property type="match status" value="1"/>
</dbReference>
<gene>
    <name evidence="6" type="ORF">PFISCL1PPCAC_7052</name>
</gene>
<dbReference type="InterPro" id="IPR001841">
    <property type="entry name" value="Znf_RING"/>
</dbReference>
<feature type="region of interest" description="Disordered" evidence="4">
    <location>
        <begin position="103"/>
        <end position="193"/>
    </location>
</feature>
<comment type="caution">
    <text evidence="6">The sequence shown here is derived from an EMBL/GenBank/DDBJ whole genome shotgun (WGS) entry which is preliminary data.</text>
</comment>
<keyword evidence="1 3" id="KW-0863">Zinc-finger</keyword>
<evidence type="ECO:0000313" key="6">
    <source>
        <dbReference type="EMBL" id="GMT15755.1"/>
    </source>
</evidence>
<feature type="domain" description="RING-type" evidence="5">
    <location>
        <begin position="473"/>
        <end position="519"/>
    </location>
</feature>
<feature type="region of interest" description="Disordered" evidence="4">
    <location>
        <begin position="1"/>
        <end position="83"/>
    </location>
</feature>
<keyword evidence="1 3" id="KW-0479">Metal-binding</keyword>
<dbReference type="GO" id="GO:0008270">
    <property type="term" value="F:zinc ion binding"/>
    <property type="evidence" value="ECO:0007669"/>
    <property type="project" value="UniProtKB-KW"/>
</dbReference>
<feature type="non-terminal residue" evidence="6">
    <location>
        <position position="1"/>
    </location>
</feature>
<proteinExistence type="predicted"/>
<dbReference type="EMBL" id="BTSY01000002">
    <property type="protein sequence ID" value="GMT15755.1"/>
    <property type="molecule type" value="Genomic_DNA"/>
</dbReference>